<feature type="region of interest" description="Disordered" evidence="1">
    <location>
        <begin position="35"/>
        <end position="60"/>
    </location>
</feature>
<accession>A0ABZ1MXV6</accession>
<reference evidence="2 3" key="1">
    <citation type="submission" date="2022-10" db="EMBL/GenBank/DDBJ databases">
        <title>The complete genomes of actinobacterial strains from the NBC collection.</title>
        <authorList>
            <person name="Joergensen T.S."/>
            <person name="Alvarez Arevalo M."/>
            <person name="Sterndorff E.B."/>
            <person name="Faurdal D."/>
            <person name="Vuksanovic O."/>
            <person name="Mourched A.-S."/>
            <person name="Charusanti P."/>
            <person name="Shaw S."/>
            <person name="Blin K."/>
            <person name="Weber T."/>
        </authorList>
    </citation>
    <scope>NUCLEOTIDE SEQUENCE [LARGE SCALE GENOMIC DNA]</scope>
    <source>
        <strain evidence="2 3">NBC_00017</strain>
    </source>
</reference>
<evidence type="ECO:0000313" key="2">
    <source>
        <dbReference type="EMBL" id="WTW31979.1"/>
    </source>
</evidence>
<name>A0ABZ1MXV6_STREF</name>
<dbReference type="RefSeq" id="WP_405508976.1">
    <property type="nucleotide sequence ID" value="NZ_CP108341.1"/>
</dbReference>
<proteinExistence type="predicted"/>
<gene>
    <name evidence="2" type="ORF">OHU35_40480</name>
</gene>
<protein>
    <submittedName>
        <fullName evidence="2">Uncharacterized protein</fullName>
    </submittedName>
</protein>
<keyword evidence="3" id="KW-1185">Reference proteome</keyword>
<dbReference type="Proteomes" id="UP001621512">
    <property type="component" value="Chromosome"/>
</dbReference>
<sequence>MPTDTATVAVFVPDIANPVFGTFVMAAQALADTDFDPDHEREATVRSSTRTPCTPRGATV</sequence>
<evidence type="ECO:0000313" key="3">
    <source>
        <dbReference type="Proteomes" id="UP001621512"/>
    </source>
</evidence>
<evidence type="ECO:0000256" key="1">
    <source>
        <dbReference type="SAM" id="MobiDB-lite"/>
    </source>
</evidence>
<dbReference type="EMBL" id="CP108341">
    <property type="protein sequence ID" value="WTW31979.1"/>
    <property type="molecule type" value="Genomic_DNA"/>
</dbReference>
<organism evidence="2 3">
    <name type="scientific">Streptomyces purpurascens</name>
    <dbReference type="NCBI Taxonomy" id="1924"/>
    <lineage>
        <taxon>Bacteria</taxon>
        <taxon>Bacillati</taxon>
        <taxon>Actinomycetota</taxon>
        <taxon>Actinomycetes</taxon>
        <taxon>Kitasatosporales</taxon>
        <taxon>Streptomycetaceae</taxon>
        <taxon>Streptomyces</taxon>
    </lineage>
</organism>